<evidence type="ECO:0000313" key="1">
    <source>
        <dbReference type="EMBL" id="SEP02983.1"/>
    </source>
</evidence>
<name>A0A1H8UJ48_9EURY</name>
<sequence length="213" mass="24554">MFLYQCLITGILERSNEQPICNLVYLLRSLLTEFIHGFDTLRDSNWCWMKIRVGTGIQRLVDNTFKPSTHVCRRRFLYLCHSETLGSSHLFSFLASAFHRRVNGFVLKFSTLVLMEMKPYGLYLSAGVCYIDHNRFGVFWKTIDVESLGCLEWSVSDGIKHLVRILNLEVDSSDLVRRDVSYRLPDGGCSIFRYSSGITSGLTFTNCKCLYSR</sequence>
<proteinExistence type="predicted"/>
<dbReference type="EMBL" id="FOCX01000028">
    <property type="protein sequence ID" value="SEP02983.1"/>
    <property type="molecule type" value="Genomic_DNA"/>
</dbReference>
<keyword evidence="2" id="KW-1185">Reference proteome</keyword>
<dbReference type="Proteomes" id="UP000198775">
    <property type="component" value="Unassembled WGS sequence"/>
</dbReference>
<organism evidence="1 2">
    <name type="scientific">Halorientalis persicus</name>
    <dbReference type="NCBI Taxonomy" id="1367881"/>
    <lineage>
        <taxon>Archaea</taxon>
        <taxon>Methanobacteriati</taxon>
        <taxon>Methanobacteriota</taxon>
        <taxon>Stenosarchaea group</taxon>
        <taxon>Halobacteria</taxon>
        <taxon>Halobacteriales</taxon>
        <taxon>Haloarculaceae</taxon>
        <taxon>Halorientalis</taxon>
    </lineage>
</organism>
<gene>
    <name evidence="1" type="ORF">SAMN05216388_10286</name>
</gene>
<reference evidence="2" key="1">
    <citation type="submission" date="2016-10" db="EMBL/GenBank/DDBJ databases">
        <authorList>
            <person name="Varghese N."/>
            <person name="Submissions S."/>
        </authorList>
    </citation>
    <scope>NUCLEOTIDE SEQUENCE [LARGE SCALE GENOMIC DNA]</scope>
    <source>
        <strain evidence="2">IBRC-M 10043</strain>
    </source>
</reference>
<dbReference type="AlphaFoldDB" id="A0A1H8UJ48"/>
<protein>
    <submittedName>
        <fullName evidence="1">Uncharacterized protein</fullName>
    </submittedName>
</protein>
<accession>A0A1H8UJ48</accession>
<evidence type="ECO:0000313" key="2">
    <source>
        <dbReference type="Proteomes" id="UP000198775"/>
    </source>
</evidence>